<organism evidence="1 2">
    <name type="scientific">Chionoecetes opilio</name>
    <name type="common">Atlantic snow crab</name>
    <name type="synonym">Cancer opilio</name>
    <dbReference type="NCBI Taxonomy" id="41210"/>
    <lineage>
        <taxon>Eukaryota</taxon>
        <taxon>Metazoa</taxon>
        <taxon>Ecdysozoa</taxon>
        <taxon>Arthropoda</taxon>
        <taxon>Crustacea</taxon>
        <taxon>Multicrustacea</taxon>
        <taxon>Malacostraca</taxon>
        <taxon>Eumalacostraca</taxon>
        <taxon>Eucarida</taxon>
        <taxon>Decapoda</taxon>
        <taxon>Pleocyemata</taxon>
        <taxon>Brachyura</taxon>
        <taxon>Eubrachyura</taxon>
        <taxon>Majoidea</taxon>
        <taxon>Majidae</taxon>
        <taxon>Chionoecetes</taxon>
    </lineage>
</organism>
<reference evidence="1" key="1">
    <citation type="submission" date="2020-07" db="EMBL/GenBank/DDBJ databases">
        <title>The High-quality genome of the commercially important snow crab, Chionoecetes opilio.</title>
        <authorList>
            <person name="Jeong J.-H."/>
            <person name="Ryu S."/>
        </authorList>
    </citation>
    <scope>NUCLEOTIDE SEQUENCE</scope>
    <source>
        <strain evidence="1">MADBK_172401_WGS</strain>
        <tissue evidence="1">Digestive gland</tissue>
    </source>
</reference>
<sequence length="148" mass="16685">MMSTRRRPEDPDDAGFILQRKRFRVTKPSSQQSGATAAERPIPVWRVVRHDDFPSPYQLVRWLECELRLALKVDVSASGEFLLREATEDAAATLQEVADGQPRGIVLARREPSRRGCPCWIPHWPPPGPCIGAPARRGRRAVLEQRGP</sequence>
<dbReference type="EMBL" id="JACEEZ010018762">
    <property type="protein sequence ID" value="KAG0716555.1"/>
    <property type="molecule type" value="Genomic_DNA"/>
</dbReference>
<proteinExistence type="predicted"/>
<evidence type="ECO:0000313" key="2">
    <source>
        <dbReference type="Proteomes" id="UP000770661"/>
    </source>
</evidence>
<name>A0A8J4Y810_CHIOP</name>
<comment type="caution">
    <text evidence="1">The sequence shown here is derived from an EMBL/GenBank/DDBJ whole genome shotgun (WGS) entry which is preliminary data.</text>
</comment>
<keyword evidence="2" id="KW-1185">Reference proteome</keyword>
<accession>A0A8J4Y810</accession>
<protein>
    <submittedName>
        <fullName evidence="1">Uncharacterized protein</fullName>
    </submittedName>
</protein>
<gene>
    <name evidence="1" type="ORF">GWK47_000983</name>
</gene>
<dbReference type="AlphaFoldDB" id="A0A8J4Y810"/>
<evidence type="ECO:0000313" key="1">
    <source>
        <dbReference type="EMBL" id="KAG0716555.1"/>
    </source>
</evidence>
<dbReference type="Proteomes" id="UP000770661">
    <property type="component" value="Unassembled WGS sequence"/>
</dbReference>